<keyword evidence="3" id="KW-1185">Reference proteome</keyword>
<dbReference type="InterPro" id="IPR029058">
    <property type="entry name" value="AB_hydrolase_fold"/>
</dbReference>
<accession>A0ABU5Q457</accession>
<gene>
    <name evidence="2" type="ORF">VB248_00635</name>
</gene>
<sequence>MKTLKNTFIALLLIFSFEGKAALIDTVLTHSAAMQKNIKAVVILPDNYKTAKELPVLYLLHGYSGNYADWVTKAKGVEKLADQYNMIIVCPDGGFGSWYWDSPIAPDFKYETYVSDELVKWVDGNYKTIKDRKGRGITGLSMGGHGALYLALKHQDIFGAAGSMSGGVDIRPFPNNWDMAKRLGKYAEQPERWEKNTVINLLHLLTPNSLTLIIDCGTEDFFYKVNEKLHEQLLYRNIPHDYLTRPGGHNWPYWTNAVQYQAVFMSNFFKNAR</sequence>
<dbReference type="PANTHER" id="PTHR48098">
    <property type="entry name" value="ENTEROCHELIN ESTERASE-RELATED"/>
    <property type="match status" value="1"/>
</dbReference>
<organism evidence="2 3">
    <name type="scientific">Arcicella rigui</name>
    <dbReference type="NCBI Taxonomy" id="797020"/>
    <lineage>
        <taxon>Bacteria</taxon>
        <taxon>Pseudomonadati</taxon>
        <taxon>Bacteroidota</taxon>
        <taxon>Cytophagia</taxon>
        <taxon>Cytophagales</taxon>
        <taxon>Flectobacillaceae</taxon>
        <taxon>Arcicella</taxon>
    </lineage>
</organism>
<evidence type="ECO:0000313" key="3">
    <source>
        <dbReference type="Proteomes" id="UP001302949"/>
    </source>
</evidence>
<dbReference type="PANTHER" id="PTHR48098:SF1">
    <property type="entry name" value="DIACYLGLYCEROL ACYLTRANSFERASE_MYCOLYLTRANSFERASE AG85A"/>
    <property type="match status" value="1"/>
</dbReference>
<evidence type="ECO:0000313" key="2">
    <source>
        <dbReference type="EMBL" id="MEA5137613.1"/>
    </source>
</evidence>
<feature type="signal peptide" evidence="1">
    <location>
        <begin position="1"/>
        <end position="21"/>
    </location>
</feature>
<dbReference type="SUPFAM" id="SSF53474">
    <property type="entry name" value="alpha/beta-Hydrolases"/>
    <property type="match status" value="1"/>
</dbReference>
<dbReference type="InterPro" id="IPR000801">
    <property type="entry name" value="Esterase-like"/>
</dbReference>
<keyword evidence="2" id="KW-0378">Hydrolase</keyword>
<dbReference type="Gene3D" id="3.40.50.1820">
    <property type="entry name" value="alpha/beta hydrolase"/>
    <property type="match status" value="1"/>
</dbReference>
<dbReference type="RefSeq" id="WP_323294794.1">
    <property type="nucleotide sequence ID" value="NZ_JAYFUM010000001.1"/>
</dbReference>
<dbReference type="InterPro" id="IPR050583">
    <property type="entry name" value="Mycobacterial_A85_antigen"/>
</dbReference>
<comment type="caution">
    <text evidence="2">The sequence shown here is derived from an EMBL/GenBank/DDBJ whole genome shotgun (WGS) entry which is preliminary data.</text>
</comment>
<proteinExistence type="predicted"/>
<dbReference type="EMBL" id="JAYFUM010000001">
    <property type="protein sequence ID" value="MEA5137613.1"/>
    <property type="molecule type" value="Genomic_DNA"/>
</dbReference>
<protein>
    <submittedName>
        <fullName evidence="2">Alpha/beta hydrolase family protein</fullName>
    </submittedName>
</protein>
<evidence type="ECO:0000256" key="1">
    <source>
        <dbReference type="SAM" id="SignalP"/>
    </source>
</evidence>
<dbReference type="Pfam" id="PF00756">
    <property type="entry name" value="Esterase"/>
    <property type="match status" value="1"/>
</dbReference>
<keyword evidence="1" id="KW-0732">Signal</keyword>
<name>A0ABU5Q457_9BACT</name>
<feature type="chain" id="PRO_5046944849" evidence="1">
    <location>
        <begin position="22"/>
        <end position="273"/>
    </location>
</feature>
<dbReference type="GO" id="GO:0016787">
    <property type="term" value="F:hydrolase activity"/>
    <property type="evidence" value="ECO:0007669"/>
    <property type="project" value="UniProtKB-KW"/>
</dbReference>
<reference evidence="2 3" key="1">
    <citation type="submission" date="2023-12" db="EMBL/GenBank/DDBJ databases">
        <title>Novel species of the genus Arcicella isolated from rivers.</title>
        <authorList>
            <person name="Lu H."/>
        </authorList>
    </citation>
    <scope>NUCLEOTIDE SEQUENCE [LARGE SCALE GENOMIC DNA]</scope>
    <source>
        <strain evidence="2 3">KCTC 23307</strain>
    </source>
</reference>
<dbReference type="Proteomes" id="UP001302949">
    <property type="component" value="Unassembled WGS sequence"/>
</dbReference>